<proteinExistence type="predicted"/>
<comment type="caution">
    <text evidence="2">The sequence shown here is derived from an EMBL/GenBank/DDBJ whole genome shotgun (WGS) entry which is preliminary data.</text>
</comment>
<evidence type="ECO:0000313" key="2">
    <source>
        <dbReference type="EMBL" id="KAK9003075.1"/>
    </source>
</evidence>
<feature type="compositionally biased region" description="Polar residues" evidence="1">
    <location>
        <begin position="165"/>
        <end position="175"/>
    </location>
</feature>
<feature type="region of interest" description="Disordered" evidence="1">
    <location>
        <begin position="280"/>
        <end position="299"/>
    </location>
</feature>
<dbReference type="EMBL" id="JBBPBN010000034">
    <property type="protein sequence ID" value="KAK9003075.1"/>
    <property type="molecule type" value="Genomic_DNA"/>
</dbReference>
<feature type="region of interest" description="Disordered" evidence="1">
    <location>
        <begin position="1"/>
        <end position="24"/>
    </location>
</feature>
<keyword evidence="3" id="KW-1185">Reference proteome</keyword>
<sequence>MQNPNTLRALTSGSSLAGAGNARPPDEVLIVDDMIMDRPRSPLLEDVQRQIKKRPKHRYLGSPLGEVEDSVAVAQENRDPRNPDELYGPWMQAPSKKRRLVAACQGVNSAPSKVKDLQRNGLRFSALSEVNVVEDLPDSGYSIKSSTWGVASGVLTGSHGRSLAPTESSKRTPSTAADKGKIATKIIWVVSSKSNVTERSIDKGQVGKPVVNLPVVASRDKVVQVAIILNMENHAVVHIENMKEGSRKGRKRDDKGGPNMAIANRVTSLLYDLDKAKAEANRPIGEINNPEENSDALIQ</sequence>
<dbReference type="Proteomes" id="UP001396334">
    <property type="component" value="Unassembled WGS sequence"/>
</dbReference>
<feature type="compositionally biased region" description="Polar residues" evidence="1">
    <location>
        <begin position="1"/>
        <end position="15"/>
    </location>
</feature>
<accession>A0ABR2QQW9</accession>
<reference evidence="2 3" key="1">
    <citation type="journal article" date="2024" name="G3 (Bethesda)">
        <title>Genome assembly of Hibiscus sabdariffa L. provides insights into metabolisms of medicinal natural products.</title>
        <authorList>
            <person name="Kim T."/>
        </authorList>
    </citation>
    <scope>NUCLEOTIDE SEQUENCE [LARGE SCALE GENOMIC DNA]</scope>
    <source>
        <strain evidence="2">TK-2024</strain>
        <tissue evidence="2">Old leaves</tissue>
    </source>
</reference>
<organism evidence="2 3">
    <name type="scientific">Hibiscus sabdariffa</name>
    <name type="common">roselle</name>
    <dbReference type="NCBI Taxonomy" id="183260"/>
    <lineage>
        <taxon>Eukaryota</taxon>
        <taxon>Viridiplantae</taxon>
        <taxon>Streptophyta</taxon>
        <taxon>Embryophyta</taxon>
        <taxon>Tracheophyta</taxon>
        <taxon>Spermatophyta</taxon>
        <taxon>Magnoliopsida</taxon>
        <taxon>eudicotyledons</taxon>
        <taxon>Gunneridae</taxon>
        <taxon>Pentapetalae</taxon>
        <taxon>rosids</taxon>
        <taxon>malvids</taxon>
        <taxon>Malvales</taxon>
        <taxon>Malvaceae</taxon>
        <taxon>Malvoideae</taxon>
        <taxon>Hibiscus</taxon>
    </lineage>
</organism>
<name>A0ABR2QQW9_9ROSI</name>
<protein>
    <submittedName>
        <fullName evidence="2">Uncharacterized protein</fullName>
    </submittedName>
</protein>
<feature type="region of interest" description="Disordered" evidence="1">
    <location>
        <begin position="158"/>
        <end position="177"/>
    </location>
</feature>
<evidence type="ECO:0000313" key="3">
    <source>
        <dbReference type="Proteomes" id="UP001396334"/>
    </source>
</evidence>
<evidence type="ECO:0000256" key="1">
    <source>
        <dbReference type="SAM" id="MobiDB-lite"/>
    </source>
</evidence>
<gene>
    <name evidence="2" type="ORF">V6N11_060646</name>
</gene>